<dbReference type="InParanoid" id="A0A1U8Q4C3"/>
<dbReference type="OrthoDB" id="1704267at2759"/>
<reference evidence="3" key="1">
    <citation type="submission" date="2025-08" db="UniProtKB">
        <authorList>
            <consortium name="RefSeq"/>
        </authorList>
    </citation>
    <scope>IDENTIFICATION</scope>
</reference>
<gene>
    <name evidence="3" type="primary">LOC104595001</name>
</gene>
<dbReference type="KEGG" id="nnu:104595001"/>
<dbReference type="RefSeq" id="XP_019052871.1">
    <property type="nucleotide sequence ID" value="XM_019197326.1"/>
</dbReference>
<feature type="region of interest" description="Disordered" evidence="1">
    <location>
        <begin position="72"/>
        <end position="102"/>
    </location>
</feature>
<proteinExistence type="predicted"/>
<keyword evidence="2" id="KW-1185">Reference proteome</keyword>
<protein>
    <submittedName>
        <fullName evidence="3">Uncharacterized protein LOC104595001</fullName>
    </submittedName>
</protein>
<evidence type="ECO:0000313" key="2">
    <source>
        <dbReference type="Proteomes" id="UP000189703"/>
    </source>
</evidence>
<name>A0A1U8Q4C3_NELNU</name>
<evidence type="ECO:0000313" key="3">
    <source>
        <dbReference type="RefSeq" id="XP_019052871.1"/>
    </source>
</evidence>
<dbReference type="AlphaFoldDB" id="A0A1U8Q4C3"/>
<organism evidence="2 3">
    <name type="scientific">Nelumbo nucifera</name>
    <name type="common">Sacred lotus</name>
    <dbReference type="NCBI Taxonomy" id="4432"/>
    <lineage>
        <taxon>Eukaryota</taxon>
        <taxon>Viridiplantae</taxon>
        <taxon>Streptophyta</taxon>
        <taxon>Embryophyta</taxon>
        <taxon>Tracheophyta</taxon>
        <taxon>Spermatophyta</taxon>
        <taxon>Magnoliopsida</taxon>
        <taxon>Proteales</taxon>
        <taxon>Nelumbonaceae</taxon>
        <taxon>Nelumbo</taxon>
    </lineage>
</organism>
<sequence>MQALIRAQATVRAQKTRALLNKEHRYPPRKSIEIFDKTRSEHTASIHSRRLSASIETAINTFEESPKIVEIDTGRPKSRSRRINTSMSECGEDPPYQTISSPLPCQSPVRVCDVARPASHGSERSHALAVHTIRRRVARPPNARTVP</sequence>
<dbReference type="eggNOG" id="ENOG502QVYZ">
    <property type="taxonomic scope" value="Eukaryota"/>
</dbReference>
<dbReference type="GeneID" id="104595001"/>
<evidence type="ECO:0000256" key="1">
    <source>
        <dbReference type="SAM" id="MobiDB-lite"/>
    </source>
</evidence>
<dbReference type="Proteomes" id="UP000189703">
    <property type="component" value="Unplaced"/>
</dbReference>
<accession>A0A1U8Q4C3</accession>